<gene>
    <name evidence="1" type="ORF">PIB30_010284</name>
</gene>
<proteinExistence type="predicted"/>
<evidence type="ECO:0000313" key="1">
    <source>
        <dbReference type="EMBL" id="MED6143927.1"/>
    </source>
</evidence>
<reference evidence="1 2" key="1">
    <citation type="journal article" date="2023" name="Plants (Basel)">
        <title>Bridging the Gap: Combining Genomics and Transcriptomics Approaches to Understand Stylosanthes scabra, an Orphan Legume from the Brazilian Caatinga.</title>
        <authorList>
            <person name="Ferreira-Neto J.R.C."/>
            <person name="da Silva M.D."/>
            <person name="Binneck E."/>
            <person name="de Melo N.F."/>
            <person name="da Silva R.H."/>
            <person name="de Melo A.L.T.M."/>
            <person name="Pandolfi V."/>
            <person name="Bustamante F.O."/>
            <person name="Brasileiro-Vidal A.C."/>
            <person name="Benko-Iseppon A.M."/>
        </authorList>
    </citation>
    <scope>NUCLEOTIDE SEQUENCE [LARGE SCALE GENOMIC DNA]</scope>
    <source>
        <tissue evidence="1">Leaves</tissue>
    </source>
</reference>
<comment type="caution">
    <text evidence="1">The sequence shown here is derived from an EMBL/GenBank/DDBJ whole genome shotgun (WGS) entry which is preliminary data.</text>
</comment>
<name>A0ABU6T5D7_9FABA</name>
<keyword evidence="2" id="KW-1185">Reference proteome</keyword>
<evidence type="ECO:0000313" key="2">
    <source>
        <dbReference type="Proteomes" id="UP001341840"/>
    </source>
</evidence>
<accession>A0ABU6T5D7</accession>
<dbReference type="Proteomes" id="UP001341840">
    <property type="component" value="Unassembled WGS sequence"/>
</dbReference>
<sequence>MESDIVFRVYYNGEIIPHTEGVSFVSESSISYVAPDFTSFSALRNIICQSIDSHISKVIHWNMRAQIPLIELYVEFEDVPTLLGGYDSDVGEHREITWYEDNSDSEDDPEVSCGFNKENENVGEEEEANAVRQIAMEVITRQQQSISRASSSDLGG</sequence>
<protein>
    <submittedName>
        <fullName evidence="1">Uncharacterized protein</fullName>
    </submittedName>
</protein>
<dbReference type="EMBL" id="JASCZI010090645">
    <property type="protein sequence ID" value="MED6143927.1"/>
    <property type="molecule type" value="Genomic_DNA"/>
</dbReference>
<organism evidence="1 2">
    <name type="scientific">Stylosanthes scabra</name>
    <dbReference type="NCBI Taxonomy" id="79078"/>
    <lineage>
        <taxon>Eukaryota</taxon>
        <taxon>Viridiplantae</taxon>
        <taxon>Streptophyta</taxon>
        <taxon>Embryophyta</taxon>
        <taxon>Tracheophyta</taxon>
        <taxon>Spermatophyta</taxon>
        <taxon>Magnoliopsida</taxon>
        <taxon>eudicotyledons</taxon>
        <taxon>Gunneridae</taxon>
        <taxon>Pentapetalae</taxon>
        <taxon>rosids</taxon>
        <taxon>fabids</taxon>
        <taxon>Fabales</taxon>
        <taxon>Fabaceae</taxon>
        <taxon>Papilionoideae</taxon>
        <taxon>50 kb inversion clade</taxon>
        <taxon>dalbergioids sensu lato</taxon>
        <taxon>Dalbergieae</taxon>
        <taxon>Pterocarpus clade</taxon>
        <taxon>Stylosanthes</taxon>
    </lineage>
</organism>